<dbReference type="Pfam" id="PF13280">
    <property type="entry name" value="WYL"/>
    <property type="match status" value="2"/>
</dbReference>
<sequence>MTEKDRAGTAEPPQDVFADYGVARAFSLAASILDAGSGGLTKTEIRDRVEHYRSLGADQSEDAWERLFSRDKEHLRSCGIAIAEPASDREDHRYRIDPSDYGLPTLQLDDAEMLVLARASQLWAGSRTRSWLEQASWALAPAAGETSLGGDSAGALSFNLGSDEEFDRLTELAALDHRQVIGFDYTARGAAEPARRRVVLLNYAARGHWYLIGHDLDRNARRVFRLDRVHGPLTALRPEPALTEEQRRALSETEADATLEDFSGAEDPADVLRGVIEAHGAPAPVVPRLAAPAPARQADPAQRKVERVFSMAAYLLAAEGVRPSELLRRHQISPKQLLKDLLSIQQSGSFGAGQYGEFIDVHPAPPLNLQTFIQDYLVADEPITLAMPSARTGDVLARPLTLTKPGALSLLIALNTMISEAGVGAEAGDWRGAVVTLRQKVTTVLPPGLHQAALQVVAGAQTQTHDAAALREAVQGGYCLEILYEDAAGATTRRVVEPTQIYMDGPRTYLQGWCRLSRGPRNFLGSRILELTALPREPISEEGRRLAELPTEPPRPPQSSGAFDVVLRFSPAAAALADRYCPQRQRVHADGARTISTWFQSREALIRLCLQHGGDLSVLAPVEIRHEILERARTELSARAGSVA</sequence>
<evidence type="ECO:0000259" key="2">
    <source>
        <dbReference type="Pfam" id="PF13280"/>
    </source>
</evidence>
<organism evidence="5 6">
    <name type="scientific">Nesterenkonia lutea</name>
    <dbReference type="NCBI Taxonomy" id="272919"/>
    <lineage>
        <taxon>Bacteria</taxon>
        <taxon>Bacillati</taxon>
        <taxon>Actinomycetota</taxon>
        <taxon>Actinomycetes</taxon>
        <taxon>Micrococcales</taxon>
        <taxon>Micrococcaceae</taxon>
        <taxon>Nesterenkonia</taxon>
    </lineage>
</organism>
<feature type="domain" description="WCX" evidence="4">
    <location>
        <begin position="563"/>
        <end position="633"/>
    </location>
</feature>
<feature type="domain" description="PafC HTH" evidence="3">
    <location>
        <begin position="304"/>
        <end position="438"/>
    </location>
</feature>
<proteinExistence type="predicted"/>
<dbReference type="InterPro" id="IPR043839">
    <property type="entry name" value="PafC_HTH"/>
</dbReference>
<reference evidence="5 6" key="1">
    <citation type="submission" date="2020-10" db="EMBL/GenBank/DDBJ databases">
        <title>Sequencing the genomes of 1000 actinobacteria strains.</title>
        <authorList>
            <person name="Klenk H.-P."/>
        </authorList>
    </citation>
    <scope>NUCLEOTIDE SEQUENCE [LARGE SCALE GENOMIC DNA]</scope>
    <source>
        <strain evidence="5 6">DSM 15666</strain>
    </source>
</reference>
<dbReference type="InterPro" id="IPR051534">
    <property type="entry name" value="CBASS_pafABC_assoc_protein"/>
</dbReference>
<dbReference type="InterPro" id="IPR026881">
    <property type="entry name" value="WYL_dom"/>
</dbReference>
<evidence type="ECO:0000259" key="3">
    <source>
        <dbReference type="Pfam" id="PF19187"/>
    </source>
</evidence>
<keyword evidence="5" id="KW-0238">DNA-binding</keyword>
<dbReference type="InterPro" id="IPR057727">
    <property type="entry name" value="WCX_dom"/>
</dbReference>
<feature type="region of interest" description="Disordered" evidence="1">
    <location>
        <begin position="237"/>
        <end position="263"/>
    </location>
</feature>
<evidence type="ECO:0000313" key="5">
    <source>
        <dbReference type="EMBL" id="MBE1524092.1"/>
    </source>
</evidence>
<dbReference type="PROSITE" id="PS52050">
    <property type="entry name" value="WYL"/>
    <property type="match status" value="1"/>
</dbReference>
<evidence type="ECO:0000313" key="6">
    <source>
        <dbReference type="Proteomes" id="UP000643525"/>
    </source>
</evidence>
<keyword evidence="6" id="KW-1185">Reference proteome</keyword>
<dbReference type="PANTHER" id="PTHR34580">
    <property type="match status" value="1"/>
</dbReference>
<dbReference type="RefSeq" id="WP_192595157.1">
    <property type="nucleotide sequence ID" value="NZ_BAAALJ010000020.1"/>
</dbReference>
<dbReference type="Proteomes" id="UP000643525">
    <property type="component" value="Unassembled WGS sequence"/>
</dbReference>
<dbReference type="PANTHER" id="PTHR34580:SF1">
    <property type="entry name" value="PROTEIN PAFC"/>
    <property type="match status" value="1"/>
</dbReference>
<feature type="compositionally biased region" description="Acidic residues" evidence="1">
    <location>
        <begin position="253"/>
        <end position="263"/>
    </location>
</feature>
<gene>
    <name evidence="5" type="ORF">H4W27_001210</name>
</gene>
<protein>
    <submittedName>
        <fullName evidence="5">DNA-binding transcriptional regulator YafY</fullName>
    </submittedName>
</protein>
<feature type="domain" description="WYL" evidence="2">
    <location>
        <begin position="173"/>
        <end position="230"/>
    </location>
</feature>
<dbReference type="Pfam" id="PF25583">
    <property type="entry name" value="WCX"/>
    <property type="match status" value="1"/>
</dbReference>
<feature type="domain" description="WYL" evidence="2">
    <location>
        <begin position="468"/>
        <end position="532"/>
    </location>
</feature>
<dbReference type="GO" id="GO:0003677">
    <property type="term" value="F:DNA binding"/>
    <property type="evidence" value="ECO:0007669"/>
    <property type="project" value="UniProtKB-KW"/>
</dbReference>
<accession>A0ABR9JDT4</accession>
<dbReference type="EMBL" id="JADBED010000001">
    <property type="protein sequence ID" value="MBE1524092.1"/>
    <property type="molecule type" value="Genomic_DNA"/>
</dbReference>
<name>A0ABR9JDT4_9MICC</name>
<evidence type="ECO:0000256" key="1">
    <source>
        <dbReference type="SAM" id="MobiDB-lite"/>
    </source>
</evidence>
<evidence type="ECO:0000259" key="4">
    <source>
        <dbReference type="Pfam" id="PF25583"/>
    </source>
</evidence>
<comment type="caution">
    <text evidence="5">The sequence shown here is derived from an EMBL/GenBank/DDBJ whole genome shotgun (WGS) entry which is preliminary data.</text>
</comment>
<dbReference type="Pfam" id="PF19187">
    <property type="entry name" value="HTH_PafC"/>
    <property type="match status" value="1"/>
</dbReference>